<comment type="caution">
    <text evidence="3">The sequence shown here is derived from an EMBL/GenBank/DDBJ whole genome shotgun (WGS) entry which is preliminary data.</text>
</comment>
<proteinExistence type="inferred from homology"/>
<accession>A0ABU0XJV1</accession>
<reference evidence="3 4" key="1">
    <citation type="submission" date="2023-08" db="EMBL/GenBank/DDBJ databases">
        <title>Microbacterium sp. nov., isolated from a waste landfill.</title>
        <authorList>
            <person name="Wen W."/>
        </authorList>
    </citation>
    <scope>NUCLEOTIDE SEQUENCE [LARGE SCALE GENOMIC DNA]</scope>
    <source>
        <strain evidence="3 4">ASV81</strain>
    </source>
</reference>
<comment type="similarity">
    <text evidence="1">Belongs to the ComF/GntX family.</text>
</comment>
<dbReference type="Gene3D" id="3.40.50.2020">
    <property type="match status" value="1"/>
</dbReference>
<dbReference type="PANTHER" id="PTHR47505:SF1">
    <property type="entry name" value="DNA UTILIZATION PROTEIN YHGH"/>
    <property type="match status" value="1"/>
</dbReference>
<dbReference type="PANTHER" id="PTHR47505">
    <property type="entry name" value="DNA UTILIZATION PROTEIN YHGH"/>
    <property type="match status" value="1"/>
</dbReference>
<dbReference type="Proteomes" id="UP001230289">
    <property type="component" value="Unassembled WGS sequence"/>
</dbReference>
<sequence length="239" mass="25352">MTTERLRRLIREIADLAFASACAGCGAAGTALCPACERRLAPRPVRPPSEALVLRAGLAFDGVAARVIRAIKEDGQTSLVRKLDPALAAAIADLPGGPGDGVGGGRRIDVVVPVPTSRAAFRRRGFRVPELLARRTGFPMVRALRHTRRVQDQRALTVEERRRNTAGSLRAVVRGEGAVALLVDDVITTGATCAEATRALREAGFEVAGAIAAAATERRRAGVAGAPWQDSERMPTTHR</sequence>
<feature type="domain" description="Phosphoribosyltransferase" evidence="2">
    <location>
        <begin position="124"/>
        <end position="215"/>
    </location>
</feature>
<dbReference type="SUPFAM" id="SSF53271">
    <property type="entry name" value="PRTase-like"/>
    <property type="match status" value="1"/>
</dbReference>
<keyword evidence="4" id="KW-1185">Reference proteome</keyword>
<organism evidence="3 4">
    <name type="scientific">Microbacterium capsulatum</name>
    <dbReference type="NCBI Taxonomy" id="3041921"/>
    <lineage>
        <taxon>Bacteria</taxon>
        <taxon>Bacillati</taxon>
        <taxon>Actinomycetota</taxon>
        <taxon>Actinomycetes</taxon>
        <taxon>Micrococcales</taxon>
        <taxon>Microbacteriaceae</taxon>
        <taxon>Microbacterium</taxon>
    </lineage>
</organism>
<name>A0ABU0XJV1_9MICO</name>
<gene>
    <name evidence="3" type="ORF">RBR11_15975</name>
</gene>
<evidence type="ECO:0000313" key="4">
    <source>
        <dbReference type="Proteomes" id="UP001230289"/>
    </source>
</evidence>
<dbReference type="CDD" id="cd06223">
    <property type="entry name" value="PRTases_typeI"/>
    <property type="match status" value="1"/>
</dbReference>
<dbReference type="Pfam" id="PF00156">
    <property type="entry name" value="Pribosyltran"/>
    <property type="match status" value="1"/>
</dbReference>
<evidence type="ECO:0000313" key="3">
    <source>
        <dbReference type="EMBL" id="MDQ4215417.1"/>
    </source>
</evidence>
<keyword evidence="3" id="KW-0808">Transferase</keyword>
<dbReference type="InterPro" id="IPR029057">
    <property type="entry name" value="PRTase-like"/>
</dbReference>
<evidence type="ECO:0000259" key="2">
    <source>
        <dbReference type="Pfam" id="PF00156"/>
    </source>
</evidence>
<dbReference type="InterPro" id="IPR000836">
    <property type="entry name" value="PRTase_dom"/>
</dbReference>
<protein>
    <submittedName>
        <fullName evidence="3">Phosphoribosyltransferase family protein</fullName>
    </submittedName>
</protein>
<dbReference type="RefSeq" id="WP_308490365.1">
    <property type="nucleotide sequence ID" value="NZ_JAVFCB010000010.1"/>
</dbReference>
<dbReference type="GO" id="GO:0016757">
    <property type="term" value="F:glycosyltransferase activity"/>
    <property type="evidence" value="ECO:0007669"/>
    <property type="project" value="UniProtKB-KW"/>
</dbReference>
<dbReference type="InterPro" id="IPR051910">
    <property type="entry name" value="ComF/GntX_DNA_util-trans"/>
</dbReference>
<evidence type="ECO:0000256" key="1">
    <source>
        <dbReference type="ARBA" id="ARBA00008007"/>
    </source>
</evidence>
<dbReference type="EMBL" id="JAVFCB010000010">
    <property type="protein sequence ID" value="MDQ4215417.1"/>
    <property type="molecule type" value="Genomic_DNA"/>
</dbReference>
<keyword evidence="3" id="KW-0328">Glycosyltransferase</keyword>